<dbReference type="VEuPathDB" id="VectorBase:CSON006994"/>
<comment type="function">
    <text evidence="10">Catalyzes the degradation of hydrogen peroxide (H(2)O(2)) generated by peroxisomal oxidases to water and oxygen, thereby protecting cells from the toxic effects of hydrogen peroxide.</text>
</comment>
<dbReference type="Pfam" id="PF06628">
    <property type="entry name" value="Catalase-rel"/>
    <property type="match status" value="2"/>
</dbReference>
<comment type="similarity">
    <text evidence="1 9">Belongs to the catalase family.</text>
</comment>
<dbReference type="GO" id="GO:0005777">
    <property type="term" value="C:peroxisome"/>
    <property type="evidence" value="ECO:0007669"/>
    <property type="project" value="TreeGrafter"/>
</dbReference>
<comment type="catalytic activity">
    <reaction evidence="8 9">
        <text>2 H2O2 = O2 + 2 H2O</text>
        <dbReference type="Rhea" id="RHEA:20309"/>
        <dbReference type="ChEBI" id="CHEBI:15377"/>
        <dbReference type="ChEBI" id="CHEBI:15379"/>
        <dbReference type="ChEBI" id="CHEBI:16240"/>
        <dbReference type="EC" id="1.11.1.6"/>
    </reaction>
</comment>
<dbReference type="OMA" id="RTETTHQ"/>
<dbReference type="GO" id="GO:0046872">
    <property type="term" value="F:metal ion binding"/>
    <property type="evidence" value="ECO:0007669"/>
    <property type="project" value="UniProtKB-KW"/>
</dbReference>
<dbReference type="InterPro" id="IPR011614">
    <property type="entry name" value="Catalase_core"/>
</dbReference>
<dbReference type="SUPFAM" id="SSF56634">
    <property type="entry name" value="Heme-dependent catalase-like"/>
    <property type="match status" value="2"/>
</dbReference>
<evidence type="ECO:0000256" key="5">
    <source>
        <dbReference type="ARBA" id="ARBA00023002"/>
    </source>
</evidence>
<organism evidence="13">
    <name type="scientific">Culicoides sonorensis</name>
    <name type="common">Biting midge</name>
    <dbReference type="NCBI Taxonomy" id="179676"/>
    <lineage>
        <taxon>Eukaryota</taxon>
        <taxon>Metazoa</taxon>
        <taxon>Ecdysozoa</taxon>
        <taxon>Arthropoda</taxon>
        <taxon>Hexapoda</taxon>
        <taxon>Insecta</taxon>
        <taxon>Pterygota</taxon>
        <taxon>Neoptera</taxon>
        <taxon>Endopterygota</taxon>
        <taxon>Diptera</taxon>
        <taxon>Nematocera</taxon>
        <taxon>Chironomoidea</taxon>
        <taxon>Ceratopogonidae</taxon>
        <taxon>Ceratopogoninae</taxon>
        <taxon>Culicoides</taxon>
        <taxon>Monoculicoides</taxon>
    </lineage>
</organism>
<evidence type="ECO:0000256" key="11">
    <source>
        <dbReference type="SAM" id="MobiDB-lite"/>
    </source>
</evidence>
<dbReference type="GO" id="GO:0042744">
    <property type="term" value="P:hydrogen peroxide catabolic process"/>
    <property type="evidence" value="ECO:0007669"/>
    <property type="project" value="UniProtKB-KW"/>
</dbReference>
<dbReference type="PROSITE" id="PS51402">
    <property type="entry name" value="CATALASE_3"/>
    <property type="match status" value="2"/>
</dbReference>
<evidence type="ECO:0000313" key="13">
    <source>
        <dbReference type="EMBL" id="SSX33828.1"/>
    </source>
</evidence>
<dbReference type="Gene3D" id="2.40.180.10">
    <property type="entry name" value="Catalase core domain"/>
    <property type="match status" value="2"/>
</dbReference>
<name>A0A336N5N6_CULSO</name>
<dbReference type="GO" id="GO:0005739">
    <property type="term" value="C:mitochondrion"/>
    <property type="evidence" value="ECO:0007669"/>
    <property type="project" value="TreeGrafter"/>
</dbReference>
<dbReference type="InterPro" id="IPR002226">
    <property type="entry name" value="Catalase_haem_BS"/>
</dbReference>
<evidence type="ECO:0000256" key="9">
    <source>
        <dbReference type="RuleBase" id="RU000498"/>
    </source>
</evidence>
<sequence>MANRTPSDNQLNNFKDSVKSAGTVTTGSGSPIGIKTATQTAGPRGPVLLQDVNFIDEITHFDRERIPERVVHAKGAGAFGYFEVTHDITKYCSAKVFEKIGKRTPIAVRCSTVGGESGSADTARDPRGFAVKFYTEEGIWDLTGNNTPIFFIRDPILFPSFIHTQKRNPATHLKDPDMFWDFITLRPETTHQVMFLFGDRGIPDGYRHMNGYGSHTFKLVNAKGEPVYCKFVYKTDQGIKNLDVKRAAELDGQDPDYAIRDLYNAIAKGNYPSWTFYIQVMTFEQAEKCKFNPFDLTKVWPQAEYPLIKVGKMVLDRNPSNYFAEVEQIAFNPGHLVPGILPSPDKMLQARLFSYGDTHRHRLGANYLQLPVNCPYKVAVKNYQRDGPMCFNDNQAGAPNYFPNSFSGPAECERARKLLDSKQETCVGDIARYETGDDDNYSQATVFWNKVLDVEARKRLVSNIAGHLCNASPFLQERAVKNFSNVSPDFGKMLTEALNFYKRVVHAKGAGAFGYFEVTHDITKYCAAKIFEHVGKKTPLAVRFSFVSGERGSADTTRDPRGFAVKFYTEDGIWDLVGNNTPIFFIRDPILFPSFIHSQKRNPVTNLRDFNMFWDFLTLRQESVHQVMFLFSDRGIPDGFRHMHGYGSHTFKMVNAKGEPIYCKFHYKTDQGIKNLDPDFAQDIAGVDPDYATRDLYDSIGKGIFPSWTMYIQVMTLAQAAKWKFNPFDVTKVWNHADFPLIPVGKIVLNRNPSNYFAEVEQIAFNPGHFVPGILPSPDRMLQGRLLSYRDTQYHRVGVNHLQLPVNAPFKCPVRNYQRDGFMTYNSQDGAPNYYPNSFGGPEESHCALKLEPSYKVVGDVDRIDDGPTEDNFTQAADFWNKVLNDEEKKRLVDNIADHLVNAELFIQERGVRMFSRVNADFGKQLYGALNKRRCERNHC</sequence>
<evidence type="ECO:0000259" key="12">
    <source>
        <dbReference type="SMART" id="SM01060"/>
    </source>
</evidence>
<dbReference type="GO" id="GO:0042542">
    <property type="term" value="P:response to hydrogen peroxide"/>
    <property type="evidence" value="ECO:0007669"/>
    <property type="project" value="TreeGrafter"/>
</dbReference>
<dbReference type="InterPro" id="IPR024708">
    <property type="entry name" value="Catalase_AS"/>
</dbReference>
<keyword evidence="3 9" id="KW-0349">Heme</keyword>
<reference evidence="13" key="1">
    <citation type="submission" date="2018-07" db="EMBL/GenBank/DDBJ databases">
        <authorList>
            <person name="Quirk P.G."/>
            <person name="Krulwich T.A."/>
        </authorList>
    </citation>
    <scope>NUCLEOTIDE SEQUENCE</scope>
</reference>
<gene>
    <name evidence="13" type="primary">CSON006994</name>
</gene>
<dbReference type="PANTHER" id="PTHR11465">
    <property type="entry name" value="CATALASE"/>
    <property type="match status" value="1"/>
</dbReference>
<evidence type="ECO:0000256" key="3">
    <source>
        <dbReference type="ARBA" id="ARBA00022617"/>
    </source>
</evidence>
<keyword evidence="7 9" id="KW-0376">Hydrogen peroxide</keyword>
<dbReference type="PROSITE" id="PS00437">
    <property type="entry name" value="CATALASE_1"/>
    <property type="match status" value="1"/>
</dbReference>
<evidence type="ECO:0000256" key="2">
    <source>
        <dbReference type="ARBA" id="ARBA00022559"/>
    </source>
</evidence>
<dbReference type="EMBL" id="UFQT01002634">
    <property type="protein sequence ID" value="SSX33828.1"/>
    <property type="molecule type" value="Genomic_DNA"/>
</dbReference>
<keyword evidence="6 9" id="KW-0408">Iron</keyword>
<evidence type="ECO:0000256" key="7">
    <source>
        <dbReference type="ARBA" id="ARBA00023324"/>
    </source>
</evidence>
<dbReference type="InterPro" id="IPR020835">
    <property type="entry name" value="Catalase_sf"/>
</dbReference>
<dbReference type="SMART" id="SM01060">
    <property type="entry name" value="Catalase"/>
    <property type="match status" value="2"/>
</dbReference>
<dbReference type="CDD" id="cd08156">
    <property type="entry name" value="catalase_clade_3"/>
    <property type="match status" value="2"/>
</dbReference>
<keyword evidence="4 9" id="KW-0479">Metal-binding</keyword>
<evidence type="ECO:0000256" key="1">
    <source>
        <dbReference type="ARBA" id="ARBA00005329"/>
    </source>
</evidence>
<dbReference type="PRINTS" id="PR00067">
    <property type="entry name" value="CATALASE"/>
</dbReference>
<feature type="compositionally biased region" description="Polar residues" evidence="11">
    <location>
        <begin position="1"/>
        <end position="29"/>
    </location>
</feature>
<dbReference type="InterPro" id="IPR040333">
    <property type="entry name" value="Catalase_3"/>
</dbReference>
<feature type="region of interest" description="Disordered" evidence="11">
    <location>
        <begin position="1"/>
        <end position="30"/>
    </location>
</feature>
<feature type="domain" description="Catalase core" evidence="12">
    <location>
        <begin position="462"/>
        <end position="843"/>
    </location>
</feature>
<protein>
    <recommendedName>
        <fullName evidence="9">Catalase</fullName>
        <ecNumber evidence="9">1.11.1.6</ecNumber>
    </recommendedName>
</protein>
<dbReference type="PANTHER" id="PTHR11465:SF9">
    <property type="entry name" value="CATALASE"/>
    <property type="match status" value="1"/>
</dbReference>
<evidence type="ECO:0000256" key="4">
    <source>
        <dbReference type="ARBA" id="ARBA00022723"/>
    </source>
</evidence>
<evidence type="ECO:0000256" key="8">
    <source>
        <dbReference type="ARBA" id="ARBA00049254"/>
    </source>
</evidence>
<dbReference type="EC" id="1.11.1.6" evidence="9"/>
<dbReference type="FunFam" id="2.40.180.10:FF:000001">
    <property type="entry name" value="Catalase"/>
    <property type="match status" value="2"/>
</dbReference>
<dbReference type="InterPro" id="IPR010582">
    <property type="entry name" value="Catalase_immune_responsive"/>
</dbReference>
<dbReference type="GO" id="GO:0020037">
    <property type="term" value="F:heme binding"/>
    <property type="evidence" value="ECO:0007669"/>
    <property type="project" value="InterPro"/>
</dbReference>
<dbReference type="GO" id="GO:0004096">
    <property type="term" value="F:catalase activity"/>
    <property type="evidence" value="ECO:0007669"/>
    <property type="project" value="UniProtKB-EC"/>
</dbReference>
<dbReference type="InterPro" id="IPR018028">
    <property type="entry name" value="Catalase"/>
</dbReference>
<accession>A0A336N5N6</accession>
<dbReference type="PROSITE" id="PS00438">
    <property type="entry name" value="CATALASE_2"/>
    <property type="match status" value="1"/>
</dbReference>
<keyword evidence="5 9" id="KW-0560">Oxidoreductase</keyword>
<dbReference type="AlphaFoldDB" id="A0A336N5N6"/>
<evidence type="ECO:0000256" key="6">
    <source>
        <dbReference type="ARBA" id="ARBA00023004"/>
    </source>
</evidence>
<dbReference type="Pfam" id="PF00199">
    <property type="entry name" value="Catalase"/>
    <property type="match status" value="2"/>
</dbReference>
<proteinExistence type="inferred from homology"/>
<evidence type="ECO:0000256" key="10">
    <source>
        <dbReference type="RuleBase" id="RU004142"/>
    </source>
</evidence>
<keyword evidence="2 9" id="KW-0575">Peroxidase</keyword>
<feature type="domain" description="Catalase core" evidence="12">
    <location>
        <begin position="25"/>
        <end position="410"/>
    </location>
</feature>